<dbReference type="InterPro" id="IPR054722">
    <property type="entry name" value="PolX-like_BBD"/>
</dbReference>
<dbReference type="InterPro" id="IPR039537">
    <property type="entry name" value="Retrotran_Ty1/copia-like"/>
</dbReference>
<dbReference type="PROSITE" id="PS50994">
    <property type="entry name" value="INTEGRASE"/>
    <property type="match status" value="1"/>
</dbReference>
<keyword evidence="1" id="KW-0645">Protease</keyword>
<dbReference type="EMBL" id="JAIVGD010000005">
    <property type="protein sequence ID" value="KAH0773730.1"/>
    <property type="molecule type" value="Genomic_DNA"/>
</dbReference>
<evidence type="ECO:0000256" key="1">
    <source>
        <dbReference type="ARBA" id="ARBA00022670"/>
    </source>
</evidence>
<sequence length="484" mass="55024">MQNTTGEDVAMYVDSGATTHMTNTSGNLSDLQIYNGTDKIIVGNGEQLAFTHVGNLNKSDLKVKDILVVSKITKNLLSVSKLAKDNSATLEFDEFGFLIKDKKSGTPLAKGSNAGGLYQREDNNLFALTTTQDWKKSKSIWHSRLGHLSLKSLKNSSSNKCIDVRSWNKVPSICTSCQLGKSCKLSFELRNKIEQILLHKIHCDLWGPKPIESSQHMKYYVIFVDNNTRYTSLYPLKKKFEFFEVFLKFQQMVERQFSKPIKIFQCDGGGEFIQTEFVKHLENYAIIRQISCPHTPEQNGVSERKHRHIVETSLKLLFHAKLPQFLWVEAFLTIAFLINRMPSLVLKNGIPFVKLFSASPDYNSLKVFGCKCYPYLKGKTKFSPKTYPCIFIGYSSLHKGYRCYHPQTRRVYVSRHVIFDELALPYVQTDKRNINVSPHLATFLEFFSTVQNPDTSSSDTITLGEMLDNLTETIAPATITVVDT</sequence>
<reference evidence="3 4" key="1">
    <citation type="journal article" date="2021" name="bioRxiv">
        <title>Chromosome-scale and haplotype-resolved genome assembly of a tetraploid potato cultivar.</title>
        <authorList>
            <person name="Sun H."/>
            <person name="Jiao W.-B."/>
            <person name="Krause K."/>
            <person name="Campoy J.A."/>
            <person name="Goel M."/>
            <person name="Folz-Donahue K."/>
            <person name="Kukat C."/>
            <person name="Huettel B."/>
            <person name="Schneeberger K."/>
        </authorList>
    </citation>
    <scope>NUCLEOTIDE SEQUENCE [LARGE SCALE GENOMIC DNA]</scope>
    <source>
        <strain evidence="3">SolTubOtavaFocal</strain>
        <tissue evidence="3">Leaves</tissue>
    </source>
</reference>
<dbReference type="Pfam" id="PF22936">
    <property type="entry name" value="Pol_BBD"/>
    <property type="match status" value="1"/>
</dbReference>
<name>A0ABQ7W111_SOLTU</name>
<dbReference type="InterPro" id="IPR012337">
    <property type="entry name" value="RNaseH-like_sf"/>
</dbReference>
<dbReference type="Gene3D" id="3.30.420.10">
    <property type="entry name" value="Ribonuclease H-like superfamily/Ribonuclease H"/>
    <property type="match status" value="1"/>
</dbReference>
<proteinExistence type="predicted"/>
<dbReference type="InterPro" id="IPR057670">
    <property type="entry name" value="SH3_retrovirus"/>
</dbReference>
<comment type="caution">
    <text evidence="3">The sequence shown here is derived from an EMBL/GenBank/DDBJ whole genome shotgun (WGS) entry which is preliminary data.</text>
</comment>
<evidence type="ECO:0000313" key="3">
    <source>
        <dbReference type="EMBL" id="KAH0773730.1"/>
    </source>
</evidence>
<evidence type="ECO:0000259" key="2">
    <source>
        <dbReference type="PROSITE" id="PS50994"/>
    </source>
</evidence>
<dbReference type="InterPro" id="IPR036397">
    <property type="entry name" value="RNaseH_sf"/>
</dbReference>
<dbReference type="InterPro" id="IPR001584">
    <property type="entry name" value="Integrase_cat-core"/>
</dbReference>
<gene>
    <name evidence="3" type="ORF">KY290_010867</name>
</gene>
<accession>A0ABQ7W111</accession>
<keyword evidence="4" id="KW-1185">Reference proteome</keyword>
<dbReference type="Pfam" id="PF25597">
    <property type="entry name" value="SH3_retrovirus"/>
    <property type="match status" value="1"/>
</dbReference>
<evidence type="ECO:0000313" key="4">
    <source>
        <dbReference type="Proteomes" id="UP000826656"/>
    </source>
</evidence>
<feature type="domain" description="Integrase catalytic" evidence="2">
    <location>
        <begin position="190"/>
        <end position="359"/>
    </location>
</feature>
<dbReference type="PANTHER" id="PTHR42648:SF26">
    <property type="entry name" value="INTEGRASE CATALYTIC DOMAIN-CONTAINING PROTEIN"/>
    <property type="match status" value="1"/>
</dbReference>
<dbReference type="Proteomes" id="UP000826656">
    <property type="component" value="Unassembled WGS sequence"/>
</dbReference>
<protein>
    <recommendedName>
        <fullName evidence="2">Integrase catalytic domain-containing protein</fullName>
    </recommendedName>
</protein>
<dbReference type="SUPFAM" id="SSF53098">
    <property type="entry name" value="Ribonuclease H-like"/>
    <property type="match status" value="1"/>
</dbReference>
<organism evidence="3 4">
    <name type="scientific">Solanum tuberosum</name>
    <name type="common">Potato</name>
    <dbReference type="NCBI Taxonomy" id="4113"/>
    <lineage>
        <taxon>Eukaryota</taxon>
        <taxon>Viridiplantae</taxon>
        <taxon>Streptophyta</taxon>
        <taxon>Embryophyta</taxon>
        <taxon>Tracheophyta</taxon>
        <taxon>Spermatophyta</taxon>
        <taxon>Magnoliopsida</taxon>
        <taxon>eudicotyledons</taxon>
        <taxon>Gunneridae</taxon>
        <taxon>Pentapetalae</taxon>
        <taxon>asterids</taxon>
        <taxon>lamiids</taxon>
        <taxon>Solanales</taxon>
        <taxon>Solanaceae</taxon>
        <taxon>Solanoideae</taxon>
        <taxon>Solaneae</taxon>
        <taxon>Solanum</taxon>
    </lineage>
</organism>
<dbReference type="Pfam" id="PF13976">
    <property type="entry name" value="gag_pre-integrs"/>
    <property type="match status" value="1"/>
</dbReference>
<dbReference type="InterPro" id="IPR025724">
    <property type="entry name" value="GAG-pre-integrase_dom"/>
</dbReference>
<keyword evidence="1" id="KW-0378">Hydrolase</keyword>
<dbReference type="PANTHER" id="PTHR42648">
    <property type="entry name" value="TRANSPOSASE, PUTATIVE-RELATED"/>
    <property type="match status" value="1"/>
</dbReference>